<accession>A0A2P2LA71</accession>
<reference evidence="1" key="1">
    <citation type="submission" date="2018-02" db="EMBL/GenBank/DDBJ databases">
        <title>Rhizophora mucronata_Transcriptome.</title>
        <authorList>
            <person name="Meera S.P."/>
            <person name="Sreeshan A."/>
            <person name="Augustine A."/>
        </authorList>
    </citation>
    <scope>NUCLEOTIDE SEQUENCE</scope>
    <source>
        <tissue evidence="1">Leaf</tissue>
    </source>
</reference>
<dbReference type="EMBL" id="GGEC01034392">
    <property type="protein sequence ID" value="MBX14876.1"/>
    <property type="molecule type" value="Transcribed_RNA"/>
</dbReference>
<protein>
    <submittedName>
        <fullName evidence="1">Uncharacterized protein</fullName>
    </submittedName>
</protein>
<evidence type="ECO:0000313" key="1">
    <source>
        <dbReference type="EMBL" id="MBX14876.1"/>
    </source>
</evidence>
<sequence>METPTIMTITRYENYHKLTFHITVTAK</sequence>
<proteinExistence type="predicted"/>
<name>A0A2P2LA71_RHIMU</name>
<organism evidence="1">
    <name type="scientific">Rhizophora mucronata</name>
    <name type="common">Asiatic mangrove</name>
    <dbReference type="NCBI Taxonomy" id="61149"/>
    <lineage>
        <taxon>Eukaryota</taxon>
        <taxon>Viridiplantae</taxon>
        <taxon>Streptophyta</taxon>
        <taxon>Embryophyta</taxon>
        <taxon>Tracheophyta</taxon>
        <taxon>Spermatophyta</taxon>
        <taxon>Magnoliopsida</taxon>
        <taxon>eudicotyledons</taxon>
        <taxon>Gunneridae</taxon>
        <taxon>Pentapetalae</taxon>
        <taxon>rosids</taxon>
        <taxon>fabids</taxon>
        <taxon>Malpighiales</taxon>
        <taxon>Rhizophoraceae</taxon>
        <taxon>Rhizophora</taxon>
    </lineage>
</organism>
<dbReference type="AlphaFoldDB" id="A0A2P2LA71"/>